<proteinExistence type="predicted"/>
<protein>
    <submittedName>
        <fullName evidence="1">Uncharacterized protein</fullName>
    </submittedName>
</protein>
<reference evidence="1 2" key="1">
    <citation type="submission" date="2014-04" db="EMBL/GenBank/DDBJ databases">
        <title>Evolutionary Origins and Diversification of the Mycorrhizal Mutualists.</title>
        <authorList>
            <consortium name="DOE Joint Genome Institute"/>
            <consortium name="Mycorrhizal Genomics Consortium"/>
            <person name="Kohler A."/>
            <person name="Kuo A."/>
            <person name="Nagy L.G."/>
            <person name="Floudas D."/>
            <person name="Copeland A."/>
            <person name="Barry K.W."/>
            <person name="Cichocki N."/>
            <person name="Veneault-Fourrey C."/>
            <person name="LaButti K."/>
            <person name="Lindquist E.A."/>
            <person name="Lipzen A."/>
            <person name="Lundell T."/>
            <person name="Morin E."/>
            <person name="Murat C."/>
            <person name="Riley R."/>
            <person name="Ohm R."/>
            <person name="Sun H."/>
            <person name="Tunlid A."/>
            <person name="Henrissat B."/>
            <person name="Grigoriev I.V."/>
            <person name="Hibbett D.S."/>
            <person name="Martin F."/>
        </authorList>
    </citation>
    <scope>NUCLEOTIDE SEQUENCE [LARGE SCALE GENOMIC DNA]</scope>
    <source>
        <strain evidence="1 2">Koide BX008</strain>
    </source>
</reference>
<organism evidence="1 2">
    <name type="scientific">Amanita muscaria (strain Koide BX008)</name>
    <dbReference type="NCBI Taxonomy" id="946122"/>
    <lineage>
        <taxon>Eukaryota</taxon>
        <taxon>Fungi</taxon>
        <taxon>Dikarya</taxon>
        <taxon>Basidiomycota</taxon>
        <taxon>Agaricomycotina</taxon>
        <taxon>Agaricomycetes</taxon>
        <taxon>Agaricomycetidae</taxon>
        <taxon>Agaricales</taxon>
        <taxon>Pluteineae</taxon>
        <taxon>Amanitaceae</taxon>
        <taxon>Amanita</taxon>
    </lineage>
</organism>
<dbReference type="Proteomes" id="UP000054549">
    <property type="component" value="Unassembled WGS sequence"/>
</dbReference>
<dbReference type="HOGENOM" id="CLU_1320574_0_0_1"/>
<evidence type="ECO:0000313" key="2">
    <source>
        <dbReference type="Proteomes" id="UP000054549"/>
    </source>
</evidence>
<gene>
    <name evidence="1" type="ORF">M378DRAFT_17907</name>
</gene>
<dbReference type="OrthoDB" id="21470at2759"/>
<dbReference type="EMBL" id="KN818510">
    <property type="protein sequence ID" value="KIL55479.1"/>
    <property type="molecule type" value="Genomic_DNA"/>
</dbReference>
<dbReference type="InParanoid" id="A0A0C2SNB7"/>
<evidence type="ECO:0000313" key="1">
    <source>
        <dbReference type="EMBL" id="KIL55479.1"/>
    </source>
</evidence>
<keyword evidence="2" id="KW-1185">Reference proteome</keyword>
<name>A0A0C2SNB7_AMAMK</name>
<sequence>MTTCLVLYAPQVVEMEYLCFEKKLKQAQQNFQERPQAVGLQISSHIQQANGDPKKALAALKHNLLSRHQQDKHVLLDGVHPTLPHIRILLARSSPDRVLELPRRSPEPSSQVDTWYGVGNKLGTSDLASDEYDGRVGLVELLEVNFSSPLHRKDFHSHGRQCPRLGKVDPEDAQLEPVKPNNLIGGVDSSMLATLTLSDEALRLAEPI</sequence>
<accession>A0A0C2SNB7</accession>
<dbReference type="AlphaFoldDB" id="A0A0C2SNB7"/>